<keyword evidence="17" id="KW-1185">Reference proteome</keyword>
<evidence type="ECO:0000256" key="6">
    <source>
        <dbReference type="ARBA" id="ARBA00022679"/>
    </source>
</evidence>
<dbReference type="Pfam" id="PF02518">
    <property type="entry name" value="HATPase_c"/>
    <property type="match status" value="1"/>
</dbReference>
<evidence type="ECO:0000256" key="4">
    <source>
        <dbReference type="ARBA" id="ARBA00022475"/>
    </source>
</evidence>
<name>A0ABV6DT58_9BACL</name>
<keyword evidence="5" id="KW-0597">Phosphoprotein</keyword>
<keyword evidence="6 16" id="KW-0808">Transferase</keyword>
<keyword evidence="11 14" id="KW-1133">Transmembrane helix</keyword>
<dbReference type="SMART" id="SM00304">
    <property type="entry name" value="HAMP"/>
    <property type="match status" value="1"/>
</dbReference>
<evidence type="ECO:0000256" key="14">
    <source>
        <dbReference type="SAM" id="Phobius"/>
    </source>
</evidence>
<keyword evidence="7 14" id="KW-0812">Transmembrane</keyword>
<gene>
    <name evidence="16" type="ORF">ACFFK0_25500</name>
</gene>
<proteinExistence type="predicted"/>
<dbReference type="CDD" id="cd06225">
    <property type="entry name" value="HAMP"/>
    <property type="match status" value="1"/>
</dbReference>
<dbReference type="Gene3D" id="3.30.565.10">
    <property type="entry name" value="Histidine kinase-like ATPase, C-terminal domain"/>
    <property type="match status" value="1"/>
</dbReference>
<keyword evidence="12" id="KW-0902">Two-component regulatory system</keyword>
<dbReference type="InterPro" id="IPR010559">
    <property type="entry name" value="Sig_transdc_His_kin_internal"/>
</dbReference>
<evidence type="ECO:0000313" key="17">
    <source>
        <dbReference type="Proteomes" id="UP001589776"/>
    </source>
</evidence>
<evidence type="ECO:0000256" key="13">
    <source>
        <dbReference type="ARBA" id="ARBA00023136"/>
    </source>
</evidence>
<comment type="caution">
    <text evidence="16">The sequence shown here is derived from an EMBL/GenBank/DDBJ whole genome shotgun (WGS) entry which is preliminary data.</text>
</comment>
<evidence type="ECO:0000259" key="15">
    <source>
        <dbReference type="PROSITE" id="PS50885"/>
    </source>
</evidence>
<keyword evidence="13 14" id="KW-0472">Membrane</keyword>
<dbReference type="EC" id="2.7.13.3" evidence="3"/>
<dbReference type="Pfam" id="PF06580">
    <property type="entry name" value="His_kinase"/>
    <property type="match status" value="1"/>
</dbReference>
<feature type="transmembrane region" description="Helical" evidence="14">
    <location>
        <begin position="315"/>
        <end position="338"/>
    </location>
</feature>
<dbReference type="Pfam" id="PF00672">
    <property type="entry name" value="HAMP"/>
    <property type="match status" value="1"/>
</dbReference>
<organism evidence="16 17">
    <name type="scientific">Paenibacillus chartarius</name>
    <dbReference type="NCBI Taxonomy" id="747481"/>
    <lineage>
        <taxon>Bacteria</taxon>
        <taxon>Bacillati</taxon>
        <taxon>Bacillota</taxon>
        <taxon>Bacilli</taxon>
        <taxon>Bacillales</taxon>
        <taxon>Paenibacillaceae</taxon>
        <taxon>Paenibacillus</taxon>
    </lineage>
</organism>
<dbReference type="Gene3D" id="3.30.450.20">
    <property type="entry name" value="PAS domain"/>
    <property type="match status" value="1"/>
</dbReference>
<evidence type="ECO:0000313" key="16">
    <source>
        <dbReference type="EMBL" id="MFC0215757.1"/>
    </source>
</evidence>
<dbReference type="InterPro" id="IPR050640">
    <property type="entry name" value="Bact_2-comp_sensor_kinase"/>
</dbReference>
<keyword evidence="8" id="KW-0547">Nucleotide-binding</keyword>
<evidence type="ECO:0000256" key="1">
    <source>
        <dbReference type="ARBA" id="ARBA00000085"/>
    </source>
</evidence>
<dbReference type="PRINTS" id="PR00344">
    <property type="entry name" value="BCTRLSENSOR"/>
</dbReference>
<dbReference type="SMART" id="SM00387">
    <property type="entry name" value="HATPase_c"/>
    <property type="match status" value="1"/>
</dbReference>
<dbReference type="Proteomes" id="UP001589776">
    <property type="component" value="Unassembled WGS sequence"/>
</dbReference>
<dbReference type="InterPro" id="IPR003660">
    <property type="entry name" value="HAMP_dom"/>
</dbReference>
<dbReference type="RefSeq" id="WP_377473254.1">
    <property type="nucleotide sequence ID" value="NZ_JBHLWN010000102.1"/>
</dbReference>
<keyword evidence="9 16" id="KW-0418">Kinase</keyword>
<dbReference type="InterPro" id="IPR036890">
    <property type="entry name" value="HATPase_C_sf"/>
</dbReference>
<evidence type="ECO:0000256" key="2">
    <source>
        <dbReference type="ARBA" id="ARBA00004651"/>
    </source>
</evidence>
<evidence type="ECO:0000256" key="10">
    <source>
        <dbReference type="ARBA" id="ARBA00022840"/>
    </source>
</evidence>
<evidence type="ECO:0000256" key="3">
    <source>
        <dbReference type="ARBA" id="ARBA00012438"/>
    </source>
</evidence>
<feature type="transmembrane region" description="Helical" evidence="14">
    <location>
        <begin position="15"/>
        <end position="35"/>
    </location>
</feature>
<comment type="catalytic activity">
    <reaction evidence="1">
        <text>ATP + protein L-histidine = ADP + protein N-phospho-L-histidine.</text>
        <dbReference type="EC" id="2.7.13.3"/>
    </reaction>
</comment>
<dbReference type="Gene3D" id="1.10.8.500">
    <property type="entry name" value="HAMP domain in histidine kinase"/>
    <property type="match status" value="1"/>
</dbReference>
<dbReference type="PROSITE" id="PS50885">
    <property type="entry name" value="HAMP"/>
    <property type="match status" value="1"/>
</dbReference>
<dbReference type="EMBL" id="JBHLWN010000102">
    <property type="protein sequence ID" value="MFC0215757.1"/>
    <property type="molecule type" value="Genomic_DNA"/>
</dbReference>
<accession>A0ABV6DT58</accession>
<keyword evidence="4" id="KW-1003">Cell membrane</keyword>
<dbReference type="PANTHER" id="PTHR34220">
    <property type="entry name" value="SENSOR HISTIDINE KINASE YPDA"/>
    <property type="match status" value="1"/>
</dbReference>
<dbReference type="SUPFAM" id="SSF55874">
    <property type="entry name" value="ATPase domain of HSP90 chaperone/DNA topoisomerase II/histidine kinase"/>
    <property type="match status" value="1"/>
</dbReference>
<dbReference type="SUPFAM" id="SSF158472">
    <property type="entry name" value="HAMP domain-like"/>
    <property type="match status" value="1"/>
</dbReference>
<dbReference type="PANTHER" id="PTHR34220:SF11">
    <property type="entry name" value="SENSOR PROTEIN KINASE HPTS"/>
    <property type="match status" value="1"/>
</dbReference>
<evidence type="ECO:0000256" key="9">
    <source>
        <dbReference type="ARBA" id="ARBA00022777"/>
    </source>
</evidence>
<reference evidence="16 17" key="1">
    <citation type="submission" date="2024-09" db="EMBL/GenBank/DDBJ databases">
        <authorList>
            <person name="Sun Q."/>
            <person name="Mori K."/>
        </authorList>
    </citation>
    <scope>NUCLEOTIDE SEQUENCE [LARGE SCALE GENOMIC DNA]</scope>
    <source>
        <strain evidence="16 17">CCM 7759</strain>
    </source>
</reference>
<dbReference type="InterPro" id="IPR004358">
    <property type="entry name" value="Sig_transdc_His_kin-like_C"/>
</dbReference>
<evidence type="ECO:0000256" key="7">
    <source>
        <dbReference type="ARBA" id="ARBA00022692"/>
    </source>
</evidence>
<dbReference type="InterPro" id="IPR003594">
    <property type="entry name" value="HATPase_dom"/>
</dbReference>
<feature type="domain" description="HAMP" evidence="15">
    <location>
        <begin position="336"/>
        <end position="388"/>
    </location>
</feature>
<keyword evidence="10" id="KW-0067">ATP-binding</keyword>
<dbReference type="GO" id="GO:0004673">
    <property type="term" value="F:protein histidine kinase activity"/>
    <property type="evidence" value="ECO:0007669"/>
    <property type="project" value="UniProtKB-EC"/>
</dbReference>
<protein>
    <recommendedName>
        <fullName evidence="3">histidine kinase</fullName>
        <ecNumber evidence="3">2.7.13.3</ecNumber>
    </recommendedName>
</protein>
<sequence>MRLLKKPELTYKNKLIITFVLIAFLPTIFMQYITYWNSTQAMKAKIDELVNYSLIQTDKNLTAVLSDYENVLYQFIMNEEVIRSTKKLLHGSDFDQLVYSDALQSLMTGYTNSKTGIRGFTFFDNNGNILATYDKQAGMLWGTESGVAPYLLIMKLNGMQKGPPLITTTEKGSPNPDNGDTPYMFHIARMMYSISSERLEKLGYMVMTLDEAVLADACSFSLLDEDRDGIGSTNFLIDSGRNLVTFPERSRIGSSVSRIWDANGTGRDGLLPKTASILGQPSILNYYTNTKTGWTIVNVTSEKKMFGEMYAMQKLTVWAGIVIFAVSLLLIVYFSGLLTKSIHTVVKAMKAAENGNLDVTIEDRTGDEIALIASGFNRMMKTIHEWMERTKTALEKQKESEIRSLEAQINPHFLYNTLDSINWMAIDREEHEISRMLKKLAHILRYSISNSNKLVTLAQELDWLEQYLFLQQYRFNGSFNYFVHLDPELAEAKIYKLLLQPFVENTIVHGFAGKKTGAELHIRFTLTCPDTLHVEIEDNGCGMEPAVFSGLLSRESADHEAGGRGIGIRNVLDRLQLYYGDKAGCTIESEIGTGTRVILQIPYS</sequence>
<evidence type="ECO:0000256" key="8">
    <source>
        <dbReference type="ARBA" id="ARBA00022741"/>
    </source>
</evidence>
<comment type="subcellular location">
    <subcellularLocation>
        <location evidence="2">Cell membrane</location>
        <topology evidence="2">Multi-pass membrane protein</topology>
    </subcellularLocation>
</comment>
<evidence type="ECO:0000256" key="12">
    <source>
        <dbReference type="ARBA" id="ARBA00023012"/>
    </source>
</evidence>
<evidence type="ECO:0000256" key="5">
    <source>
        <dbReference type="ARBA" id="ARBA00022553"/>
    </source>
</evidence>
<evidence type="ECO:0000256" key="11">
    <source>
        <dbReference type="ARBA" id="ARBA00022989"/>
    </source>
</evidence>